<protein>
    <submittedName>
        <fullName evidence="1">Uncharacterized protein</fullName>
    </submittedName>
</protein>
<proteinExistence type="predicted"/>
<evidence type="ECO:0000313" key="1">
    <source>
        <dbReference type="EMBL" id="KAK7071537.1"/>
    </source>
</evidence>
<evidence type="ECO:0000313" key="2">
    <source>
        <dbReference type="Proteomes" id="UP001381693"/>
    </source>
</evidence>
<organism evidence="1 2">
    <name type="scientific">Halocaridina rubra</name>
    <name type="common">Hawaiian red shrimp</name>
    <dbReference type="NCBI Taxonomy" id="373956"/>
    <lineage>
        <taxon>Eukaryota</taxon>
        <taxon>Metazoa</taxon>
        <taxon>Ecdysozoa</taxon>
        <taxon>Arthropoda</taxon>
        <taxon>Crustacea</taxon>
        <taxon>Multicrustacea</taxon>
        <taxon>Malacostraca</taxon>
        <taxon>Eumalacostraca</taxon>
        <taxon>Eucarida</taxon>
        <taxon>Decapoda</taxon>
        <taxon>Pleocyemata</taxon>
        <taxon>Caridea</taxon>
        <taxon>Atyoidea</taxon>
        <taxon>Atyidae</taxon>
        <taxon>Halocaridina</taxon>
    </lineage>
</organism>
<accession>A0AAN8WV07</accession>
<dbReference type="AlphaFoldDB" id="A0AAN8WV07"/>
<gene>
    <name evidence="1" type="ORF">SK128_024124</name>
</gene>
<sequence length="75" mass="8308">MTALVDSGCTRYIVEERMCRDWSRRDVGLIGISGHEVPCRGEGFVNIGHGDNEARVKAIVDDRCPLNFGFILGLN</sequence>
<feature type="non-terminal residue" evidence="1">
    <location>
        <position position="75"/>
    </location>
</feature>
<reference evidence="1 2" key="1">
    <citation type="submission" date="2023-11" db="EMBL/GenBank/DDBJ databases">
        <title>Halocaridina rubra genome assembly.</title>
        <authorList>
            <person name="Smith C."/>
        </authorList>
    </citation>
    <scope>NUCLEOTIDE SEQUENCE [LARGE SCALE GENOMIC DNA]</scope>
    <source>
        <strain evidence="1">EP-1</strain>
        <tissue evidence="1">Whole</tissue>
    </source>
</reference>
<dbReference type="Proteomes" id="UP001381693">
    <property type="component" value="Unassembled WGS sequence"/>
</dbReference>
<dbReference type="EMBL" id="JAXCGZ010014334">
    <property type="protein sequence ID" value="KAK7071537.1"/>
    <property type="molecule type" value="Genomic_DNA"/>
</dbReference>
<name>A0AAN8WV07_HALRR</name>
<keyword evidence="2" id="KW-1185">Reference proteome</keyword>
<comment type="caution">
    <text evidence="1">The sequence shown here is derived from an EMBL/GenBank/DDBJ whole genome shotgun (WGS) entry which is preliminary data.</text>
</comment>